<evidence type="ECO:0000313" key="3">
    <source>
        <dbReference type="EMBL" id="KAF2493093.1"/>
    </source>
</evidence>
<organism evidence="3 4">
    <name type="scientific">Lophium mytilinum</name>
    <dbReference type="NCBI Taxonomy" id="390894"/>
    <lineage>
        <taxon>Eukaryota</taxon>
        <taxon>Fungi</taxon>
        <taxon>Dikarya</taxon>
        <taxon>Ascomycota</taxon>
        <taxon>Pezizomycotina</taxon>
        <taxon>Dothideomycetes</taxon>
        <taxon>Pleosporomycetidae</taxon>
        <taxon>Mytilinidiales</taxon>
        <taxon>Mytilinidiaceae</taxon>
        <taxon>Lophium</taxon>
    </lineage>
</organism>
<evidence type="ECO:0000256" key="2">
    <source>
        <dbReference type="ARBA" id="ARBA00022857"/>
    </source>
</evidence>
<evidence type="ECO:0000256" key="1">
    <source>
        <dbReference type="ARBA" id="ARBA00006484"/>
    </source>
</evidence>
<dbReference type="Gene3D" id="3.40.50.720">
    <property type="entry name" value="NAD(P)-binding Rossmann-like Domain"/>
    <property type="match status" value="1"/>
</dbReference>
<dbReference type="Proteomes" id="UP000799750">
    <property type="component" value="Unassembled WGS sequence"/>
</dbReference>
<keyword evidence="2" id="KW-0521">NADP</keyword>
<accession>A0A6A6QMX7</accession>
<proteinExistence type="inferred from homology"/>
<dbReference type="Pfam" id="PF13561">
    <property type="entry name" value="adh_short_C2"/>
    <property type="match status" value="1"/>
</dbReference>
<dbReference type="NCBIfam" id="NF005559">
    <property type="entry name" value="PRK07231.1"/>
    <property type="match status" value="1"/>
</dbReference>
<dbReference type="InterPro" id="IPR036291">
    <property type="entry name" value="NAD(P)-bd_dom_sf"/>
</dbReference>
<dbReference type="FunFam" id="3.40.50.720:FF:000084">
    <property type="entry name" value="Short-chain dehydrogenase reductase"/>
    <property type="match status" value="1"/>
</dbReference>
<name>A0A6A6QMX7_9PEZI</name>
<gene>
    <name evidence="3" type="ORF">BU16DRAFT_514444</name>
</gene>
<dbReference type="PANTHER" id="PTHR42760">
    <property type="entry name" value="SHORT-CHAIN DEHYDROGENASES/REDUCTASES FAMILY MEMBER"/>
    <property type="match status" value="1"/>
</dbReference>
<keyword evidence="4" id="KW-1185">Reference proteome</keyword>
<dbReference type="PANTHER" id="PTHR42760:SF124">
    <property type="entry name" value="SHORT-CHAIN DEHYDROGENASE_REDUCTASE"/>
    <property type="match status" value="1"/>
</dbReference>
<evidence type="ECO:0000313" key="4">
    <source>
        <dbReference type="Proteomes" id="UP000799750"/>
    </source>
</evidence>
<dbReference type="EMBL" id="MU004193">
    <property type="protein sequence ID" value="KAF2493093.1"/>
    <property type="molecule type" value="Genomic_DNA"/>
</dbReference>
<dbReference type="GO" id="GO:0016616">
    <property type="term" value="F:oxidoreductase activity, acting on the CH-OH group of donors, NAD or NADP as acceptor"/>
    <property type="evidence" value="ECO:0007669"/>
    <property type="project" value="TreeGrafter"/>
</dbReference>
<reference evidence="3" key="1">
    <citation type="journal article" date="2020" name="Stud. Mycol.">
        <title>101 Dothideomycetes genomes: a test case for predicting lifestyles and emergence of pathogens.</title>
        <authorList>
            <person name="Haridas S."/>
            <person name="Albert R."/>
            <person name="Binder M."/>
            <person name="Bloem J."/>
            <person name="Labutti K."/>
            <person name="Salamov A."/>
            <person name="Andreopoulos B."/>
            <person name="Baker S."/>
            <person name="Barry K."/>
            <person name="Bills G."/>
            <person name="Bluhm B."/>
            <person name="Cannon C."/>
            <person name="Castanera R."/>
            <person name="Culley D."/>
            <person name="Daum C."/>
            <person name="Ezra D."/>
            <person name="Gonzalez J."/>
            <person name="Henrissat B."/>
            <person name="Kuo A."/>
            <person name="Liang C."/>
            <person name="Lipzen A."/>
            <person name="Lutzoni F."/>
            <person name="Magnuson J."/>
            <person name="Mondo S."/>
            <person name="Nolan M."/>
            <person name="Ohm R."/>
            <person name="Pangilinan J."/>
            <person name="Park H.-J."/>
            <person name="Ramirez L."/>
            <person name="Alfaro M."/>
            <person name="Sun H."/>
            <person name="Tritt A."/>
            <person name="Yoshinaga Y."/>
            <person name="Zwiers L.-H."/>
            <person name="Turgeon B."/>
            <person name="Goodwin S."/>
            <person name="Spatafora J."/>
            <person name="Crous P."/>
            <person name="Grigoriev I."/>
        </authorList>
    </citation>
    <scope>NUCLEOTIDE SEQUENCE</scope>
    <source>
        <strain evidence="3">CBS 269.34</strain>
    </source>
</reference>
<dbReference type="CDD" id="cd05233">
    <property type="entry name" value="SDR_c"/>
    <property type="match status" value="1"/>
</dbReference>
<sequence>MSPHPHPPRLDQKVALVTGSSSGIGRAIAIAYASHETKLVVCADVRPDAHGTASTPEDKETTHELINKRYGEGKAVFVRCDVSEADSWQTAVAEAVDRGGRLDVLVNNAGVGEHNYPRLHLMDEAIWDKTMAVNAKGVFLGCKSALAQFMKQEPHPSGDRGWIVNIASVFGINGFSGGHGPYCASKAACLNLSKSIALDYGPDKIHCNAICPGFTQSAMTEATFKDEAANAGRLAVTPWGRWGRPEEIAAAAVFLASEDSSFITGIGLPIDGGYLAM</sequence>
<dbReference type="PRINTS" id="PR00080">
    <property type="entry name" value="SDRFAMILY"/>
</dbReference>
<dbReference type="SUPFAM" id="SSF51735">
    <property type="entry name" value="NAD(P)-binding Rossmann-fold domains"/>
    <property type="match status" value="1"/>
</dbReference>
<protein>
    <submittedName>
        <fullName evidence="3">Putative 2-(R)-hydroxypropyl-CoM dehydrogenase</fullName>
    </submittedName>
</protein>
<dbReference type="InterPro" id="IPR002347">
    <property type="entry name" value="SDR_fam"/>
</dbReference>
<comment type="similarity">
    <text evidence="1">Belongs to the short-chain dehydrogenases/reductases (SDR) family.</text>
</comment>
<dbReference type="AlphaFoldDB" id="A0A6A6QMX7"/>
<dbReference type="PRINTS" id="PR00081">
    <property type="entry name" value="GDHRDH"/>
</dbReference>
<dbReference type="OrthoDB" id="417891at2759"/>